<dbReference type="AlphaFoldDB" id="R9NVK8"/>
<dbReference type="RefSeq" id="XP_012186071.1">
    <property type="nucleotide sequence ID" value="XM_012330681.1"/>
</dbReference>
<evidence type="ECO:0000313" key="3">
    <source>
        <dbReference type="Proteomes" id="UP000014071"/>
    </source>
</evidence>
<feature type="compositionally biased region" description="Polar residues" evidence="1">
    <location>
        <begin position="1165"/>
        <end position="1174"/>
    </location>
</feature>
<reference evidence="3" key="1">
    <citation type="journal article" date="2013" name="Genome Announc.">
        <title>Draft genome sequence of the basidiomycetous yeast-like fungus Pseudozyma hubeiensis SY62, which produces an abundant amount of the biosurfactant mannosylerythritol lipids.</title>
        <authorList>
            <person name="Konishi M."/>
            <person name="Hatada Y."/>
            <person name="Horiuchi J."/>
        </authorList>
    </citation>
    <scope>NUCLEOTIDE SEQUENCE [LARGE SCALE GENOMIC DNA]</scope>
    <source>
        <strain evidence="3">SY62</strain>
    </source>
</reference>
<feature type="compositionally biased region" description="Polar residues" evidence="1">
    <location>
        <begin position="596"/>
        <end position="620"/>
    </location>
</feature>
<feature type="compositionally biased region" description="Polar residues" evidence="1">
    <location>
        <begin position="475"/>
        <end position="488"/>
    </location>
</feature>
<feature type="region of interest" description="Disordered" evidence="1">
    <location>
        <begin position="1241"/>
        <end position="1267"/>
    </location>
</feature>
<feature type="compositionally biased region" description="Low complexity" evidence="1">
    <location>
        <begin position="444"/>
        <end position="458"/>
    </location>
</feature>
<feature type="compositionally biased region" description="Polar residues" evidence="1">
    <location>
        <begin position="542"/>
        <end position="555"/>
    </location>
</feature>
<feature type="region of interest" description="Disordered" evidence="1">
    <location>
        <begin position="814"/>
        <end position="836"/>
    </location>
</feature>
<feature type="compositionally biased region" description="Basic and acidic residues" evidence="1">
    <location>
        <begin position="524"/>
        <end position="541"/>
    </location>
</feature>
<gene>
    <name evidence="2" type="ORF">PHSY_000037</name>
</gene>
<feature type="compositionally biased region" description="Low complexity" evidence="1">
    <location>
        <begin position="407"/>
        <end position="420"/>
    </location>
</feature>
<sequence>MGNSDATNERLMEKLGLQNELCSAVTVTVEGTGRCNGVKAAGDVVSSMSKHLARLFQFAYIKGTSFCRHDFHLIATRHTANVSYPRETDPNSHHIVAKMEGAPAQAVAMPASAPAPITATPQFQQMFASLVQMYDGSNATSNVDQRLLQLEASRDSLAVELQKTRASLTSMQEILASTQKDLFTCRSLLREHTTLINGVNHFTAKLKQESAQLLNHANTNWNKVHQVEAGFYQAHQKLTEHVNSIAGQQNAKIDDFQSKIVGPFFSAMQQVIVKDTSSSRSKSPQAVDSNLAAEAKAHESVYQQTRPRDANCQERASASCSTAVDANRSTSFDSNTPLAVVCSDGSSTDAALCEAPQLSQRRESIPRMDPTVTSSGPPSNFQSRPANPSRDPQLLDQTSPPSGTIDGPAAPGVLVGAGLPENADSRSDPTSPYVRTRSRPSPSPSQSASTQNASAHTTPQTSRASSLSLSLPADPNSTSAKAVTGTANTSSTMKRKRSSSVECVGVKLAKGAADEIRSTSGGKGDAKQKDVAQRGRPKPDQLHSTSPPSASSRQPRVNDGFRNRAPSATSPSDFLSYAFGPTHIFGRPSMIPPKAASSSNHPPGSPMEPTSQHSAAQQASVGMPSSRSPLSPVLLSHTSQSGHKEVAGTAETMCAARGPPLQRANLQDDLTSLSIRAEAACTNQTEAVAVTVLRADHAGKASGSRPCQGPKVQSNEAAATSQPARAKTEGRLLGAEPHVQASSALPAMVNMTVTSSTQVSAQEVGSQGTRGGTPSRGTDDEAARVAPLIRSNESQPSDSNRCPMAEPTSVSNFLAASPSTSQPPSRSSAARIPSVAPSAVNQMKIRVKGRASDEQARSEACVRQSHLSYLPPRPGSWTPAEALHQFEPAPEYEGDFQPMRRTATAEQECEQSLIRRLDNLRTQSHVPNREIPFYIWACLGHVGAWSGNSLDTTPVVIDPDPVVTESLIAESLAEDLIRQGRARKISAQGSTGILELELAWRFDTGQHFRLPGDSDRFESGPCEFVIVPTRYMKDGIYLGKKKLDRLGLVLVPKNRSPIPRPYLGVHGRVELGTCLCAMPAPLRRLPLFKPFERLCKLAEYAITRTEDPRYSRRRYADDERWRAENWQHSWRPATSPLADRLGGATDDITRNTLDSSPLESRIQPPISSDDTSRGMSSHLAAREAGSTRITSPAKVIGADPGLSSTVPYTRLQERIDINTDPIPDDPRSVTNASRVVCPLDSGSPLSELDDSEEAVIKVEDVEELLDD</sequence>
<feature type="compositionally biased region" description="Polar residues" evidence="1">
    <location>
        <begin position="371"/>
        <end position="386"/>
    </location>
</feature>
<accession>R9NVK8</accession>
<dbReference type="eggNOG" id="ENOG502RDXP">
    <property type="taxonomic scope" value="Eukaryota"/>
</dbReference>
<proteinExistence type="predicted"/>
<feature type="region of interest" description="Disordered" evidence="1">
    <location>
        <begin position="1149"/>
        <end position="1174"/>
    </location>
</feature>
<feature type="compositionally biased region" description="Polar residues" evidence="1">
    <location>
        <begin position="711"/>
        <end position="723"/>
    </location>
</feature>
<feature type="compositionally biased region" description="Polar residues" evidence="1">
    <location>
        <begin position="756"/>
        <end position="767"/>
    </location>
</feature>
<feature type="region of interest" description="Disordered" evidence="1">
    <location>
        <begin position="699"/>
        <end position="727"/>
    </location>
</feature>
<name>R9NVK8_PSEHS</name>
<feature type="region of interest" description="Disordered" evidence="1">
    <location>
        <begin position="355"/>
        <end position="502"/>
    </location>
</feature>
<dbReference type="Proteomes" id="UP000014071">
    <property type="component" value="Unassembled WGS sequence"/>
</dbReference>
<dbReference type="EMBL" id="DF238764">
    <property type="protein sequence ID" value="GAC92484.1"/>
    <property type="molecule type" value="Genomic_DNA"/>
</dbReference>
<feature type="region of interest" description="Disordered" evidence="1">
    <location>
        <begin position="756"/>
        <end position="780"/>
    </location>
</feature>
<dbReference type="OrthoDB" id="2555922at2759"/>
<feature type="compositionally biased region" description="Low complexity" evidence="1">
    <location>
        <begin position="815"/>
        <end position="836"/>
    </location>
</feature>
<evidence type="ECO:0000313" key="2">
    <source>
        <dbReference type="EMBL" id="GAC92484.1"/>
    </source>
</evidence>
<feature type="compositionally biased region" description="Low complexity" evidence="1">
    <location>
        <begin position="624"/>
        <end position="635"/>
    </location>
</feature>
<protein>
    <submittedName>
        <fullName evidence="2">Uncharacterized protein</fullName>
    </submittedName>
</protein>
<organism evidence="2 3">
    <name type="scientific">Pseudozyma hubeiensis (strain SY62)</name>
    <name type="common">Yeast</name>
    <dbReference type="NCBI Taxonomy" id="1305764"/>
    <lineage>
        <taxon>Eukaryota</taxon>
        <taxon>Fungi</taxon>
        <taxon>Dikarya</taxon>
        <taxon>Basidiomycota</taxon>
        <taxon>Ustilaginomycotina</taxon>
        <taxon>Ustilaginomycetes</taxon>
        <taxon>Ustilaginales</taxon>
        <taxon>Ustilaginaceae</taxon>
        <taxon>Pseudozyma</taxon>
    </lineage>
</organism>
<keyword evidence="3" id="KW-1185">Reference proteome</keyword>
<feature type="region of interest" description="Disordered" evidence="1">
    <location>
        <begin position="588"/>
        <end position="635"/>
    </location>
</feature>
<evidence type="ECO:0000256" key="1">
    <source>
        <dbReference type="SAM" id="MobiDB-lite"/>
    </source>
</evidence>
<dbReference type="HOGENOM" id="CLU_271287_0_0_1"/>
<feature type="region of interest" description="Disordered" evidence="1">
    <location>
        <begin position="515"/>
        <end position="574"/>
    </location>
</feature>
<dbReference type="GeneID" id="24105350"/>